<dbReference type="GO" id="GO:0009425">
    <property type="term" value="C:bacterial-type flagellum basal body"/>
    <property type="evidence" value="ECO:0007669"/>
    <property type="project" value="UniProtKB-SubCell"/>
</dbReference>
<keyword evidence="6 9" id="KW-1133">Transmembrane helix</keyword>
<keyword evidence="5 9" id="KW-0812">Transmembrane</keyword>
<keyword evidence="10" id="KW-0966">Cell projection</keyword>
<dbReference type="EMBL" id="LITQ01000034">
    <property type="protein sequence ID" value="OAA89285.1"/>
    <property type="molecule type" value="Genomic_DNA"/>
</dbReference>
<dbReference type="GO" id="GO:0009306">
    <property type="term" value="P:protein secretion"/>
    <property type="evidence" value="ECO:0007669"/>
    <property type="project" value="InterPro"/>
</dbReference>
<evidence type="ECO:0000256" key="3">
    <source>
        <dbReference type="ARBA" id="ARBA00021718"/>
    </source>
</evidence>
<dbReference type="Proteomes" id="UP000077384">
    <property type="component" value="Unassembled WGS sequence"/>
</dbReference>
<protein>
    <recommendedName>
        <fullName evidence="3 9">Flagellar biosynthetic protein FliQ</fullName>
    </recommendedName>
</protein>
<dbReference type="EMBL" id="LROR01000026">
    <property type="protein sequence ID" value="OBR97393.1"/>
    <property type="molecule type" value="Genomic_DNA"/>
</dbReference>
<comment type="function">
    <text evidence="9">Role in flagellar biosynthesis.</text>
</comment>
<name>A0A162J280_9CLOT</name>
<sequence>MSENMVIGIIKDAVQTGLIVGAPILIVSVVVGLIISIFQATTQIQEQTLTFVPKLIAVAVIGLITGSWMLQQVVAFTERIFTYIAHITQ</sequence>
<keyword evidence="7 9" id="KW-0472">Membrane</keyword>
<evidence type="ECO:0000256" key="8">
    <source>
        <dbReference type="ARBA" id="ARBA00023143"/>
    </source>
</evidence>
<dbReference type="AlphaFoldDB" id="A0A162J280"/>
<evidence type="ECO:0000256" key="7">
    <source>
        <dbReference type="ARBA" id="ARBA00023136"/>
    </source>
</evidence>
<dbReference type="Pfam" id="PF01313">
    <property type="entry name" value="Bac_export_3"/>
    <property type="match status" value="1"/>
</dbReference>
<comment type="caution">
    <text evidence="10">The sequence shown here is derived from an EMBL/GenBank/DDBJ whole genome shotgun (WGS) entry which is preliminary data.</text>
</comment>
<evidence type="ECO:0000256" key="2">
    <source>
        <dbReference type="ARBA" id="ARBA00006156"/>
    </source>
</evidence>
<keyword evidence="10" id="KW-0969">Cilium</keyword>
<dbReference type="InterPro" id="IPR002191">
    <property type="entry name" value="Bac_export_3"/>
</dbReference>
<keyword evidence="8 9" id="KW-0975">Bacterial flagellum</keyword>
<evidence type="ECO:0000256" key="1">
    <source>
        <dbReference type="ARBA" id="ARBA00004651"/>
    </source>
</evidence>
<evidence type="ECO:0000313" key="10">
    <source>
        <dbReference type="EMBL" id="OAA89285.1"/>
    </source>
</evidence>
<dbReference type="PANTHER" id="PTHR34040:SF2">
    <property type="entry name" value="FLAGELLAR BIOSYNTHETIC PROTEIN FLIQ"/>
    <property type="match status" value="1"/>
</dbReference>
<keyword evidence="4 9" id="KW-1003">Cell membrane</keyword>
<evidence type="ECO:0000313" key="13">
    <source>
        <dbReference type="Proteomes" id="UP000093694"/>
    </source>
</evidence>
<evidence type="ECO:0000313" key="12">
    <source>
        <dbReference type="Proteomes" id="UP000077384"/>
    </source>
</evidence>
<accession>A0A162J280</accession>
<proteinExistence type="inferred from homology"/>
<comment type="subcellular location">
    <subcellularLocation>
        <location evidence="1 9">Cell membrane</location>
        <topology evidence="1">Multi-pass membrane protein</topology>
    </subcellularLocation>
    <subcellularLocation>
        <location evidence="9">Bacterial flagellum basal body</location>
    </subcellularLocation>
</comment>
<dbReference type="RefSeq" id="WP_013237700.1">
    <property type="nucleotide sequence ID" value="NZ_LITQ01000034.1"/>
</dbReference>
<gene>
    <name evidence="9 10" type="primary">fliQ</name>
    <name evidence="11" type="ORF">CLCOS_04510</name>
    <name evidence="10" type="ORF">WX73_02539</name>
</gene>
<keyword evidence="13" id="KW-1185">Reference proteome</keyword>
<dbReference type="GO" id="GO:0044780">
    <property type="term" value="P:bacterial-type flagellum assembly"/>
    <property type="evidence" value="ECO:0007669"/>
    <property type="project" value="InterPro"/>
</dbReference>
<dbReference type="NCBIfam" id="TIGR01402">
    <property type="entry name" value="fliQ"/>
    <property type="match status" value="1"/>
</dbReference>
<dbReference type="PRINTS" id="PR00952">
    <property type="entry name" value="TYPE3IMQPROT"/>
</dbReference>
<dbReference type="Proteomes" id="UP000093694">
    <property type="component" value="Unassembled WGS sequence"/>
</dbReference>
<evidence type="ECO:0000256" key="5">
    <source>
        <dbReference type="ARBA" id="ARBA00022692"/>
    </source>
</evidence>
<reference evidence="11 13" key="2">
    <citation type="journal article" date="2016" name="Front. Microbiol.">
        <title>Industrial Acetogenic Biocatalysts: A Comparative Metabolic and Genomic Analysis.</title>
        <authorList>
            <person name="Bengelsdorf F."/>
            <person name="Poehlein A."/>
            <person name="Sonja S."/>
            <person name="Erz C."/>
            <person name="Hummel T."/>
            <person name="Hoffmeister S."/>
            <person name="Daniel R."/>
            <person name="Durre P."/>
        </authorList>
    </citation>
    <scope>NUCLEOTIDE SEQUENCE [LARGE SCALE GENOMIC DNA]</scope>
    <source>
        <strain evidence="11 13">PTA-10522</strain>
    </source>
</reference>
<dbReference type="PANTHER" id="PTHR34040">
    <property type="entry name" value="FLAGELLAR BIOSYNTHETIC PROTEIN FLIQ"/>
    <property type="match status" value="1"/>
</dbReference>
<feature type="transmembrane region" description="Helical" evidence="9">
    <location>
        <begin position="20"/>
        <end position="39"/>
    </location>
</feature>
<dbReference type="GO" id="GO:0005886">
    <property type="term" value="C:plasma membrane"/>
    <property type="evidence" value="ECO:0007669"/>
    <property type="project" value="UniProtKB-SubCell"/>
</dbReference>
<dbReference type="PIRSF" id="PIRSF004669">
    <property type="entry name" value="FliQ"/>
    <property type="match status" value="1"/>
</dbReference>
<evidence type="ECO:0000256" key="9">
    <source>
        <dbReference type="RuleBase" id="RU364090"/>
    </source>
</evidence>
<reference evidence="10 12" key="1">
    <citation type="journal article" date="2015" name="Biotechnol. Bioeng.">
        <title>Genome sequence and phenotypic characterization of Caulobacter segnis.</title>
        <authorList>
            <person name="Patel S."/>
            <person name="Fletcher B."/>
            <person name="Scott D.C."/>
            <person name="Ely B."/>
        </authorList>
    </citation>
    <scope>NUCLEOTIDE SEQUENCE [LARGE SCALE GENOMIC DNA]</scope>
    <source>
        <strain evidence="10 12">PS02</strain>
    </source>
</reference>
<comment type="similarity">
    <text evidence="2 9">Belongs to the FliQ/MopD/SpaQ family.</text>
</comment>
<dbReference type="InterPro" id="IPR006305">
    <property type="entry name" value="FliQ"/>
</dbReference>
<evidence type="ECO:0000256" key="6">
    <source>
        <dbReference type="ARBA" id="ARBA00022989"/>
    </source>
</evidence>
<evidence type="ECO:0000256" key="4">
    <source>
        <dbReference type="ARBA" id="ARBA00022475"/>
    </source>
</evidence>
<evidence type="ECO:0000313" key="11">
    <source>
        <dbReference type="EMBL" id="OBR97393.1"/>
    </source>
</evidence>
<keyword evidence="10" id="KW-0282">Flagellum</keyword>
<feature type="transmembrane region" description="Helical" evidence="9">
    <location>
        <begin position="51"/>
        <end position="70"/>
    </location>
</feature>
<organism evidence="10 12">
    <name type="scientific">Clostridium coskatii</name>
    <dbReference type="NCBI Taxonomy" id="1705578"/>
    <lineage>
        <taxon>Bacteria</taxon>
        <taxon>Bacillati</taxon>
        <taxon>Bacillota</taxon>
        <taxon>Clostridia</taxon>
        <taxon>Eubacteriales</taxon>
        <taxon>Clostridiaceae</taxon>
        <taxon>Clostridium</taxon>
    </lineage>
</organism>
<dbReference type="PATRIC" id="fig|1705578.3.peg.2802"/>